<sequence length="524" mass="59943">AFEVVVSAGFRSTRRGRMAGSMWLRCILGPHLQRIHRSPDQSRPEGRQGWSYQPRSLEKHTDSIIGWVTLWSLSYYSSPLLLCYLYRKGRLCNYMFVFHALSVFAFFMPPFPPSFSLPGWGRWKNSEYLQFLSILEETKKNHTPTNKVLIFFPHQWEVFVQCCESVLVSIFFLSSFLIAHSFGRRMLYPGSVGLLQKAMRPMLLQGQARLIEEFDGQRNKLVACDGNEIDTMFVDRRRDGGQTGQTLVICCEGNAGFYEVGCMNTPLEGGYSVLGWNHPGFGGSTGVPFPQNEANAMDVVIQFAMHKLGFQLTEIVVYAWSIGGFTASWAVMSYPEIQSLVLDASFDDLLPLALKVMPDSWRPLVQHTVRQYMNLNNAKQLLKYQGPVLLIRRTRDEIITTTGPEDVMSNRGNDLLLKLLQFRYPKIMTDEGVRAVRQWLGCSNPLEEASVYSGYEVDDDWCVSVLQSYQADRDVLFPWSVGEDMTLEGRRQLALFLARKYMRNFETTHCTPLPASEFHSPWRL</sequence>
<keyword evidence="8" id="KW-1185">Reference proteome</keyword>
<dbReference type="SUPFAM" id="SSF53474">
    <property type="entry name" value="alpha/beta-Hydrolases"/>
    <property type="match status" value="1"/>
</dbReference>
<keyword evidence="4" id="KW-0812">Transmembrane</keyword>
<evidence type="ECO:0000256" key="1">
    <source>
        <dbReference type="ARBA" id="ARBA00009709"/>
    </source>
</evidence>
<protein>
    <submittedName>
        <fullName evidence="7">Abhydrolase domain containing 16A, phospholipase</fullName>
    </submittedName>
</protein>
<reference evidence="7" key="2">
    <citation type="submission" date="2025-09" db="UniProtKB">
        <authorList>
            <consortium name="Ensembl"/>
        </authorList>
    </citation>
    <scope>IDENTIFICATION</scope>
</reference>
<evidence type="ECO:0000259" key="5">
    <source>
        <dbReference type="Pfam" id="PF00561"/>
    </source>
</evidence>
<keyword evidence="2" id="KW-0378">Hydrolase</keyword>
<evidence type="ECO:0000259" key="6">
    <source>
        <dbReference type="Pfam" id="PF22990"/>
    </source>
</evidence>
<evidence type="ECO:0000256" key="3">
    <source>
        <dbReference type="ARBA" id="ARBA00023098"/>
    </source>
</evidence>
<dbReference type="AlphaFoldDB" id="A0A8C2XEP8"/>
<dbReference type="Pfam" id="PF00561">
    <property type="entry name" value="Abhydrolase_1"/>
    <property type="match status" value="1"/>
</dbReference>
<feature type="domain" description="AB hydrolase-1" evidence="5">
    <location>
        <begin position="247"/>
        <end position="368"/>
    </location>
</feature>
<name>A0A8C2XEP8_CYCLU</name>
<dbReference type="InterPro" id="IPR029058">
    <property type="entry name" value="AB_hydrolase_fold"/>
</dbReference>
<dbReference type="GO" id="GO:0047372">
    <property type="term" value="F:monoacylglycerol lipase activity"/>
    <property type="evidence" value="ECO:0007669"/>
    <property type="project" value="TreeGrafter"/>
</dbReference>
<accession>A0A8C2XEP8</accession>
<proteinExistence type="inferred from homology"/>
<evidence type="ECO:0000256" key="4">
    <source>
        <dbReference type="SAM" id="Phobius"/>
    </source>
</evidence>
<keyword evidence="3" id="KW-0443">Lipid metabolism</keyword>
<feature type="domain" description="Phosphatidylserine Lipase ABHD16 N-terminal" evidence="6">
    <location>
        <begin position="22"/>
        <end position="147"/>
    </location>
</feature>
<dbReference type="Pfam" id="PF22990">
    <property type="entry name" value="ABHD16_N"/>
    <property type="match status" value="1"/>
</dbReference>
<comment type="similarity">
    <text evidence="1">Belongs to the AB hydrolase superfamily. ABHD16 family.</text>
</comment>
<keyword evidence="4" id="KW-1133">Transmembrane helix</keyword>
<evidence type="ECO:0000256" key="2">
    <source>
        <dbReference type="ARBA" id="ARBA00022801"/>
    </source>
</evidence>
<dbReference type="Proteomes" id="UP000694565">
    <property type="component" value="Unplaced"/>
</dbReference>
<dbReference type="FunFam" id="3.40.50.1820:FF:000074">
    <property type="entry name" value="Abhydrolase domain containing 16A"/>
    <property type="match status" value="1"/>
</dbReference>
<reference evidence="7" key="1">
    <citation type="submission" date="2025-08" db="UniProtKB">
        <authorList>
            <consortium name="Ensembl"/>
        </authorList>
    </citation>
    <scope>IDENTIFICATION</scope>
</reference>
<dbReference type="InterPro" id="IPR054518">
    <property type="entry name" value="ABHD16_N"/>
</dbReference>
<dbReference type="PANTHER" id="PTHR12277:SF72">
    <property type="entry name" value="BAT5L PROTEIN"/>
    <property type="match status" value="1"/>
</dbReference>
<dbReference type="GO" id="GO:0012505">
    <property type="term" value="C:endomembrane system"/>
    <property type="evidence" value="ECO:0007669"/>
    <property type="project" value="TreeGrafter"/>
</dbReference>
<gene>
    <name evidence="7" type="primary">abhd16a</name>
</gene>
<evidence type="ECO:0000313" key="8">
    <source>
        <dbReference type="Proteomes" id="UP000694565"/>
    </source>
</evidence>
<dbReference type="InterPro" id="IPR000073">
    <property type="entry name" value="AB_hydrolase_1"/>
</dbReference>
<organism evidence="7 8">
    <name type="scientific">Cyclopterus lumpus</name>
    <name type="common">Lumpsucker</name>
    <dbReference type="NCBI Taxonomy" id="8103"/>
    <lineage>
        <taxon>Eukaryota</taxon>
        <taxon>Metazoa</taxon>
        <taxon>Chordata</taxon>
        <taxon>Craniata</taxon>
        <taxon>Vertebrata</taxon>
        <taxon>Euteleostomi</taxon>
        <taxon>Actinopterygii</taxon>
        <taxon>Neopterygii</taxon>
        <taxon>Teleostei</taxon>
        <taxon>Neoteleostei</taxon>
        <taxon>Acanthomorphata</taxon>
        <taxon>Eupercaria</taxon>
        <taxon>Perciformes</taxon>
        <taxon>Cottioidei</taxon>
        <taxon>Cottales</taxon>
        <taxon>Cyclopteridae</taxon>
        <taxon>Cyclopterus</taxon>
    </lineage>
</organism>
<dbReference type="Ensembl" id="ENSCLMT00005018164.1">
    <property type="protein sequence ID" value="ENSCLMP00005017160.1"/>
    <property type="gene ID" value="ENSCLMG00005007856.1"/>
</dbReference>
<dbReference type="Gene3D" id="3.40.50.1820">
    <property type="entry name" value="alpha/beta hydrolase"/>
    <property type="match status" value="1"/>
</dbReference>
<dbReference type="GO" id="GO:0052651">
    <property type="term" value="P:monoacylglycerol catabolic process"/>
    <property type="evidence" value="ECO:0007669"/>
    <property type="project" value="TreeGrafter"/>
</dbReference>
<keyword evidence="4" id="KW-0472">Membrane</keyword>
<evidence type="ECO:0000313" key="7">
    <source>
        <dbReference type="Ensembl" id="ENSCLMP00005017160.1"/>
    </source>
</evidence>
<feature type="transmembrane region" description="Helical" evidence="4">
    <location>
        <begin position="64"/>
        <end position="84"/>
    </location>
</feature>
<dbReference type="GO" id="GO:0004620">
    <property type="term" value="F:phospholipase activity"/>
    <property type="evidence" value="ECO:0007669"/>
    <property type="project" value="TreeGrafter"/>
</dbReference>
<dbReference type="GeneTree" id="ENSGT00940000160908"/>
<dbReference type="PANTHER" id="PTHR12277">
    <property type="entry name" value="ALPHA/BETA HYDROLASE DOMAIN-CONTAINING PROTEIN"/>
    <property type="match status" value="1"/>
</dbReference>
<feature type="transmembrane region" description="Helical" evidence="4">
    <location>
        <begin position="91"/>
        <end position="111"/>
    </location>
</feature>
<dbReference type="GO" id="GO:0006660">
    <property type="term" value="P:phosphatidylserine catabolic process"/>
    <property type="evidence" value="ECO:0007669"/>
    <property type="project" value="TreeGrafter"/>
</dbReference>